<name>A0AAD7XP29_9STRA</name>
<dbReference type="AlphaFoldDB" id="A0AAD7XP29"/>
<accession>A0AAD7XP29</accession>
<dbReference type="GO" id="GO:0032456">
    <property type="term" value="P:endocytic recycling"/>
    <property type="evidence" value="ECO:0007669"/>
    <property type="project" value="TreeGrafter"/>
</dbReference>
<dbReference type="GO" id="GO:0048193">
    <property type="term" value="P:Golgi vesicle transport"/>
    <property type="evidence" value="ECO:0007669"/>
    <property type="project" value="TreeGrafter"/>
</dbReference>
<evidence type="ECO:0000313" key="5">
    <source>
        <dbReference type="Proteomes" id="UP001230188"/>
    </source>
</evidence>
<comment type="function">
    <text evidence="2">Acts as component of the GARP complex that is involved in retrograde transport from early and late endosomes to the trans-Golgi network (TGN).</text>
</comment>
<dbReference type="GO" id="GO:1990745">
    <property type="term" value="C:EARP complex"/>
    <property type="evidence" value="ECO:0007669"/>
    <property type="project" value="TreeGrafter"/>
</dbReference>
<keyword evidence="2" id="KW-0653">Protein transport</keyword>
<dbReference type="GO" id="GO:0015031">
    <property type="term" value="P:protein transport"/>
    <property type="evidence" value="ECO:0007669"/>
    <property type="project" value="UniProtKB-UniRule"/>
</dbReference>
<comment type="similarity">
    <text evidence="1 2">Belongs to the VPS51 family.</text>
</comment>
<reference evidence="4" key="1">
    <citation type="submission" date="2023-01" db="EMBL/GenBank/DDBJ databases">
        <title>Metagenome sequencing of chrysophaentin producing Chrysophaeum taylorii.</title>
        <authorList>
            <person name="Davison J."/>
            <person name="Bewley C."/>
        </authorList>
    </citation>
    <scope>NUCLEOTIDE SEQUENCE</scope>
    <source>
        <strain evidence="4">NIES-1699</strain>
    </source>
</reference>
<dbReference type="GO" id="GO:0042147">
    <property type="term" value="P:retrograde transport, endosome to Golgi"/>
    <property type="evidence" value="ECO:0007669"/>
    <property type="project" value="UniProtKB-UniRule"/>
</dbReference>
<dbReference type="PANTHER" id="PTHR15954">
    <property type="entry name" value="VACUOLAR PROTEIN SORTING-ASSOCIATED PROTEIN 51 HOMOLOG"/>
    <property type="match status" value="1"/>
</dbReference>
<keyword evidence="2" id="KW-0333">Golgi apparatus</keyword>
<keyword evidence="2" id="KW-0813">Transport</keyword>
<dbReference type="GO" id="GO:0016020">
    <property type="term" value="C:membrane"/>
    <property type="evidence" value="ECO:0007669"/>
    <property type="project" value="TreeGrafter"/>
</dbReference>
<comment type="subunit">
    <text evidence="2">Component of the Golgi-associated retrograde protein (GARP) complex.</text>
</comment>
<dbReference type="EMBL" id="JAQMWT010000093">
    <property type="protein sequence ID" value="KAJ8610852.1"/>
    <property type="molecule type" value="Genomic_DNA"/>
</dbReference>
<keyword evidence="5" id="KW-1185">Reference proteome</keyword>
<evidence type="ECO:0000256" key="3">
    <source>
        <dbReference type="SAM" id="MobiDB-lite"/>
    </source>
</evidence>
<evidence type="ECO:0000256" key="2">
    <source>
        <dbReference type="RuleBase" id="RU368010"/>
    </source>
</evidence>
<sequence>MKYDEEEEEDYDDEDDIGGEQPSRARELLANFYGKLGKSSEEEEAAKFLQSKEAAIDRADFNADDHVREMLETKKLQELLEADEALCRDVKTLSGDMQTLVYENYSKFISATDTIRDMQRNVSAMEDEMRSLTTTMADIDSMSTAVNSSLADKRAQIDKLVRARRLLKRLEFLFELPRKLSAAVAAKNYDEAVRYYTTTDEILRRYEHVPSLREIRRESSRIAGALRESLRASLDGEPSEVPEELAERVVLLVRLGASPAECERAAFASGFSHLSWLLRTAIAKARGGSLPLRVASIVSDVAPRFVSVADALNAVAERVGGAAKDEDDRPSLDVLALSLFSEYIDAVDELLTREIASADESEAERMADEAARALEIAGDCVETAAGKCGIGDALRLKLADLARRAAAGRLEASIRAAKRDALSRLAGLARETPAAEDLREACVATARQIVADARNALDRVSALSAGYLEDDDLSDATADLFAWVAGATEALGEVRTDATSGISDAPDSFRELCESWDVAPPERAADDPVRPLAVATVARELKACADDHPRVGASVDEARTDRAATALVSRFVRLSAARVVRSNDLLADLDDRPAAAPRAAVCEALAAVDAASDAIARAVGEAPVDPPVDLEPLALASSLAPPRPPSAPRVGGIELDVERLFARRESSSRPLDDDPDALWTRDAVATTLLRALARALIEGVRQTRALTRPQYDQLQLDARYLHSALERRVSGVDALRDLDRLVQDFLQEASERTLVPVHAPSPLDDDDD</sequence>
<dbReference type="GO" id="GO:0006869">
    <property type="term" value="P:lipid transport"/>
    <property type="evidence" value="ECO:0007669"/>
    <property type="project" value="UniProtKB-UniRule"/>
</dbReference>
<comment type="subcellular location">
    <subcellularLocation>
        <location evidence="2">Golgi apparatus</location>
        <location evidence="2">trans-Golgi network</location>
    </subcellularLocation>
</comment>
<feature type="region of interest" description="Disordered" evidence="3">
    <location>
        <begin position="1"/>
        <end position="24"/>
    </location>
</feature>
<dbReference type="Proteomes" id="UP001230188">
    <property type="component" value="Unassembled WGS sequence"/>
</dbReference>
<dbReference type="GO" id="GO:0007041">
    <property type="term" value="P:lysosomal transport"/>
    <property type="evidence" value="ECO:0007669"/>
    <property type="project" value="TreeGrafter"/>
</dbReference>
<keyword evidence="2" id="KW-0445">Lipid transport</keyword>
<evidence type="ECO:0000256" key="1">
    <source>
        <dbReference type="ARBA" id="ARBA00006080"/>
    </source>
</evidence>
<dbReference type="GO" id="GO:0007030">
    <property type="term" value="P:Golgi organization"/>
    <property type="evidence" value="ECO:0007669"/>
    <property type="project" value="UniProtKB-UniRule"/>
</dbReference>
<dbReference type="Pfam" id="PF08700">
    <property type="entry name" value="VPS51_Exo84_N"/>
    <property type="match status" value="1"/>
</dbReference>
<proteinExistence type="inferred from homology"/>
<dbReference type="InterPro" id="IPR014812">
    <property type="entry name" value="Vps51"/>
</dbReference>
<protein>
    <recommendedName>
        <fullName evidence="2">Vacuolar protein sorting-associated protein 51 homolog</fullName>
    </recommendedName>
</protein>
<dbReference type="PANTHER" id="PTHR15954:SF4">
    <property type="entry name" value="VACUOLAR PROTEIN SORTING-ASSOCIATED PROTEIN 51 HOMOLOG"/>
    <property type="match status" value="1"/>
</dbReference>
<evidence type="ECO:0000313" key="4">
    <source>
        <dbReference type="EMBL" id="KAJ8610852.1"/>
    </source>
</evidence>
<dbReference type="GO" id="GO:0000938">
    <property type="term" value="C:GARP complex"/>
    <property type="evidence" value="ECO:0007669"/>
    <property type="project" value="UniProtKB-UniRule"/>
</dbReference>
<organism evidence="4 5">
    <name type="scientific">Chrysophaeum taylorii</name>
    <dbReference type="NCBI Taxonomy" id="2483200"/>
    <lineage>
        <taxon>Eukaryota</taxon>
        <taxon>Sar</taxon>
        <taxon>Stramenopiles</taxon>
        <taxon>Ochrophyta</taxon>
        <taxon>Pelagophyceae</taxon>
        <taxon>Pelagomonadales</taxon>
        <taxon>Pelagomonadaceae</taxon>
        <taxon>Chrysophaeum</taxon>
    </lineage>
</organism>
<comment type="caution">
    <text evidence="4">The sequence shown here is derived from an EMBL/GenBank/DDBJ whole genome shotgun (WGS) entry which is preliminary data.</text>
</comment>
<feature type="compositionally biased region" description="Acidic residues" evidence="3">
    <location>
        <begin position="1"/>
        <end position="18"/>
    </location>
</feature>
<gene>
    <name evidence="4" type="ORF">CTAYLR_006476</name>
</gene>
<dbReference type="GO" id="GO:0005829">
    <property type="term" value="C:cytosol"/>
    <property type="evidence" value="ECO:0007669"/>
    <property type="project" value="GOC"/>
</dbReference>